<dbReference type="Proteomes" id="UP000886653">
    <property type="component" value="Unassembled WGS sequence"/>
</dbReference>
<feature type="binding site" evidence="6">
    <location>
        <position position="172"/>
    </location>
    <ligand>
        <name>FAD</name>
        <dbReference type="ChEBI" id="CHEBI:57692"/>
    </ligand>
</feature>
<dbReference type="InterPro" id="IPR017927">
    <property type="entry name" value="FAD-bd_FR_type"/>
</dbReference>
<keyword evidence="4 6" id="KW-0274">FAD</keyword>
<evidence type="ECO:0000259" key="7">
    <source>
        <dbReference type="PROSITE" id="PS51384"/>
    </source>
</evidence>
<dbReference type="OrthoDB" id="432685at2759"/>
<sequence length="363" mass="40719">MVHTRTAPVLALLFSIHPPHRLNTLDHRLRVLHRASHRHCTEPRPTSRPTPLRLASQRFPRSALLGTTALLLAGAYYHLSSSHFSQSANELLAPDRWTTCGIEAIERLNHDTSLFRLKMSPTQAPLPNHSVYIESVYIKHPALQIERPYTPLHDLPRISTTSPEDPQQTEFLIKRYEDGDMSTYLHHQKRVGSHLEIRGPSFTWIHPTGDIEEIIFIAGGTGITPAIQLLKRLYANPKTIGQRPKFKLVYLSRASDSVYLDENVLEIFKKHPKSMEILRVVDQVEAGASVSSANKVGKLEVDDLRRWIGDVSTSSSQRIILVCGPEGMIRAVSGPKAADLSSQGELGGMLKELGYTKDQVYKL</sequence>
<dbReference type="PROSITE" id="PS51384">
    <property type="entry name" value="FAD_FR"/>
    <property type="match status" value="1"/>
</dbReference>
<keyword evidence="3 6" id="KW-0285">Flavoprotein</keyword>
<dbReference type="PANTHER" id="PTHR19370:SF184">
    <property type="entry name" value="NADH-CYTOCHROME B5 REDUCTASE-LIKE"/>
    <property type="match status" value="1"/>
</dbReference>
<dbReference type="InterPro" id="IPR039261">
    <property type="entry name" value="FNR_nucleotide-bd"/>
</dbReference>
<dbReference type="PRINTS" id="PR00406">
    <property type="entry name" value="CYTB5RDTASE"/>
</dbReference>
<dbReference type="EMBL" id="MU167345">
    <property type="protein sequence ID" value="KAG0142529.1"/>
    <property type="molecule type" value="Genomic_DNA"/>
</dbReference>
<dbReference type="GO" id="GO:0016491">
    <property type="term" value="F:oxidoreductase activity"/>
    <property type="evidence" value="ECO:0007669"/>
    <property type="project" value="UniProtKB-KW"/>
</dbReference>
<dbReference type="InterPro" id="IPR017938">
    <property type="entry name" value="Riboflavin_synthase-like_b-brl"/>
</dbReference>
<feature type="binding site" evidence="6">
    <location>
        <position position="147"/>
    </location>
    <ligand>
        <name>FAD</name>
        <dbReference type="ChEBI" id="CHEBI:57692"/>
    </ligand>
</feature>
<name>A0A9P6NAC1_9BASI</name>
<dbReference type="InterPro" id="IPR001834">
    <property type="entry name" value="CBR-like"/>
</dbReference>
<comment type="caution">
    <text evidence="8">The sequence shown here is derived from an EMBL/GenBank/DDBJ whole genome shotgun (WGS) entry which is preliminary data.</text>
</comment>
<evidence type="ECO:0000313" key="9">
    <source>
        <dbReference type="Proteomes" id="UP000886653"/>
    </source>
</evidence>
<feature type="binding site" evidence="6">
    <location>
        <position position="148"/>
    </location>
    <ligand>
        <name>FAD</name>
        <dbReference type="ChEBI" id="CHEBI:57692"/>
    </ligand>
</feature>
<keyword evidence="9" id="KW-1185">Reference proteome</keyword>
<dbReference type="Pfam" id="PF00970">
    <property type="entry name" value="FAD_binding_6"/>
    <property type="match status" value="1"/>
</dbReference>
<keyword evidence="5" id="KW-0560">Oxidoreductase</keyword>
<comment type="cofactor">
    <cofactor evidence="1 6">
        <name>FAD</name>
        <dbReference type="ChEBI" id="CHEBI:57692"/>
    </cofactor>
</comment>
<dbReference type="InterPro" id="IPR001433">
    <property type="entry name" value="OxRdtase_FAD/NAD-bd"/>
</dbReference>
<evidence type="ECO:0000256" key="2">
    <source>
        <dbReference type="ARBA" id="ARBA00006105"/>
    </source>
</evidence>
<dbReference type="Gene3D" id="2.40.30.10">
    <property type="entry name" value="Translation factors"/>
    <property type="match status" value="1"/>
</dbReference>
<evidence type="ECO:0000256" key="4">
    <source>
        <dbReference type="ARBA" id="ARBA00022827"/>
    </source>
</evidence>
<evidence type="ECO:0000256" key="3">
    <source>
        <dbReference type="ARBA" id="ARBA00022630"/>
    </source>
</evidence>
<dbReference type="Gene3D" id="3.40.50.80">
    <property type="entry name" value="Nucleotide-binding domain of ferredoxin-NADP reductase (FNR) module"/>
    <property type="match status" value="1"/>
</dbReference>
<gene>
    <name evidence="8" type="ORF">CROQUDRAFT_97409</name>
</gene>
<dbReference type="SUPFAM" id="SSF52343">
    <property type="entry name" value="Ferredoxin reductase-like, C-terminal NADP-linked domain"/>
    <property type="match status" value="1"/>
</dbReference>
<evidence type="ECO:0000256" key="5">
    <source>
        <dbReference type="ARBA" id="ARBA00023002"/>
    </source>
</evidence>
<comment type="similarity">
    <text evidence="2">Belongs to the flavoprotein pyridine nucleotide cytochrome reductase family.</text>
</comment>
<dbReference type="Pfam" id="PF00175">
    <property type="entry name" value="NAD_binding_1"/>
    <property type="match status" value="1"/>
</dbReference>
<proteinExistence type="inferred from homology"/>
<dbReference type="AlphaFoldDB" id="A0A9P6NAC1"/>
<dbReference type="SUPFAM" id="SSF63380">
    <property type="entry name" value="Riboflavin synthase domain-like"/>
    <property type="match status" value="1"/>
</dbReference>
<accession>A0A9P6NAC1</accession>
<reference evidence="8" key="1">
    <citation type="submission" date="2013-11" db="EMBL/GenBank/DDBJ databases">
        <title>Genome sequence of the fusiform rust pathogen reveals effectors for host alternation and coevolution with pine.</title>
        <authorList>
            <consortium name="DOE Joint Genome Institute"/>
            <person name="Smith K."/>
            <person name="Pendleton A."/>
            <person name="Kubisiak T."/>
            <person name="Anderson C."/>
            <person name="Salamov A."/>
            <person name="Aerts A."/>
            <person name="Riley R."/>
            <person name="Clum A."/>
            <person name="Lindquist E."/>
            <person name="Ence D."/>
            <person name="Campbell M."/>
            <person name="Kronenberg Z."/>
            <person name="Feau N."/>
            <person name="Dhillon B."/>
            <person name="Hamelin R."/>
            <person name="Burleigh J."/>
            <person name="Smith J."/>
            <person name="Yandell M."/>
            <person name="Nelson C."/>
            <person name="Grigoriev I."/>
            <person name="Davis J."/>
        </authorList>
    </citation>
    <scope>NUCLEOTIDE SEQUENCE</scope>
    <source>
        <strain evidence="8">G11</strain>
    </source>
</reference>
<feature type="binding site" evidence="6">
    <location>
        <position position="149"/>
    </location>
    <ligand>
        <name>FAD</name>
        <dbReference type="ChEBI" id="CHEBI:57692"/>
    </ligand>
</feature>
<dbReference type="PANTHER" id="PTHR19370">
    <property type="entry name" value="NADH-CYTOCHROME B5 REDUCTASE"/>
    <property type="match status" value="1"/>
</dbReference>
<evidence type="ECO:0000256" key="1">
    <source>
        <dbReference type="ARBA" id="ARBA00001974"/>
    </source>
</evidence>
<feature type="binding site" evidence="6">
    <location>
        <position position="182"/>
    </location>
    <ligand>
        <name>FAD</name>
        <dbReference type="ChEBI" id="CHEBI:57692"/>
    </ligand>
</feature>
<evidence type="ECO:0000313" key="8">
    <source>
        <dbReference type="EMBL" id="KAG0142529.1"/>
    </source>
</evidence>
<feature type="binding site" evidence="6">
    <location>
        <position position="174"/>
    </location>
    <ligand>
        <name>FAD</name>
        <dbReference type="ChEBI" id="CHEBI:57692"/>
    </ligand>
</feature>
<feature type="domain" description="FAD-binding FR-type" evidence="7">
    <location>
        <begin position="95"/>
        <end position="207"/>
    </location>
</feature>
<organism evidence="8 9">
    <name type="scientific">Cronartium quercuum f. sp. fusiforme G11</name>
    <dbReference type="NCBI Taxonomy" id="708437"/>
    <lineage>
        <taxon>Eukaryota</taxon>
        <taxon>Fungi</taxon>
        <taxon>Dikarya</taxon>
        <taxon>Basidiomycota</taxon>
        <taxon>Pucciniomycotina</taxon>
        <taxon>Pucciniomycetes</taxon>
        <taxon>Pucciniales</taxon>
        <taxon>Coleosporiaceae</taxon>
        <taxon>Cronartium</taxon>
    </lineage>
</organism>
<feature type="binding site" evidence="6">
    <location>
        <position position="224"/>
    </location>
    <ligand>
        <name>FAD</name>
        <dbReference type="ChEBI" id="CHEBI:57692"/>
    </ligand>
</feature>
<dbReference type="CDD" id="cd06183">
    <property type="entry name" value="cyt_b5_reduct_like"/>
    <property type="match status" value="1"/>
</dbReference>
<feature type="binding site" evidence="6">
    <location>
        <position position="181"/>
    </location>
    <ligand>
        <name>FAD</name>
        <dbReference type="ChEBI" id="CHEBI:57692"/>
    </ligand>
</feature>
<protein>
    <recommendedName>
        <fullName evidence="7">FAD-binding FR-type domain-containing protein</fullName>
    </recommendedName>
</protein>
<dbReference type="InterPro" id="IPR008333">
    <property type="entry name" value="Cbr1-like_FAD-bd_dom"/>
</dbReference>
<evidence type="ECO:0000256" key="6">
    <source>
        <dbReference type="PIRSR" id="PIRSR601834-1"/>
    </source>
</evidence>